<sequence>MSNSVTYESRYKFAVTFLLASGLLIASDANAKCQRISTTTTTTSPTNGSYVDPLYGKTAIWDGAHDPNRGDLNLPIVNISDTAFQPNGTMLASSIVPFITYGQRGGYDPEQVLYRCDAADENEIFEYYSVNADNAYGGMYEDGVADGVNRGYATYIKNVVARLKNNQSGEYFSRIWQKRAMTGLDRDAEGRILVKAKNFTDITVELFRIRDVRGINGSSVVNRPYESGYSYNQPAGYLAFGGPGITHPTEGIDHISHYPGWYAQWPGNISFYQQMLVRRTPGTCSVSSVAPYVLFPTTTIKELEQGHSVNVNMSLSYRCQGDFISGTQAGNFAVGFKIDTNSFNRAKAMGLTDQAAVSHLLSRNYGSPGYAQGVGVILEREDGLTQPFVIKTYPDLGTGIYDSSKDGWRKFIGTNIDYDPINKVTILHETYTAKLTKIPGVTVTAGKYYAQAQVLIRVQ</sequence>
<dbReference type="PIRSF" id="PIRSF029766">
    <property type="entry name" value="UCP029766"/>
    <property type="match status" value="1"/>
</dbReference>
<name>A0ABN0PSP2_9GAMM</name>
<keyword evidence="1" id="KW-0732">Signal</keyword>
<dbReference type="InterPro" id="IPR008966">
    <property type="entry name" value="Adhesion_dom_sf"/>
</dbReference>
<proteinExistence type="predicted"/>
<dbReference type="RefSeq" id="WP_023265340.1">
    <property type="nucleotide sequence ID" value="NZ_AXZL01000004.1"/>
</dbReference>
<keyword evidence="4" id="KW-1185">Reference proteome</keyword>
<feature type="signal peptide" evidence="1">
    <location>
        <begin position="1"/>
        <end position="31"/>
    </location>
</feature>
<feature type="domain" description="Fimbrial-type adhesion" evidence="2">
    <location>
        <begin position="272"/>
        <end position="459"/>
    </location>
</feature>
<dbReference type="InterPro" id="IPR000259">
    <property type="entry name" value="Adhesion_dom_fimbrial"/>
</dbReference>
<feature type="chain" id="PRO_5046458806" evidence="1">
    <location>
        <begin position="32"/>
        <end position="459"/>
    </location>
</feature>
<evidence type="ECO:0000256" key="1">
    <source>
        <dbReference type="SAM" id="SignalP"/>
    </source>
</evidence>
<comment type="caution">
    <text evidence="3">The sequence shown here is derived from an EMBL/GenBank/DDBJ whole genome shotgun (WGS) entry which is preliminary data.</text>
</comment>
<organism evidence="3 4">
    <name type="scientific">Shewanella decolorationis S12</name>
    <dbReference type="NCBI Taxonomy" id="1353536"/>
    <lineage>
        <taxon>Bacteria</taxon>
        <taxon>Pseudomonadati</taxon>
        <taxon>Pseudomonadota</taxon>
        <taxon>Gammaproteobacteria</taxon>
        <taxon>Alteromonadales</taxon>
        <taxon>Shewanellaceae</taxon>
        <taxon>Shewanella</taxon>
    </lineage>
</organism>
<dbReference type="Proteomes" id="UP000017548">
    <property type="component" value="Unassembled WGS sequence"/>
</dbReference>
<evidence type="ECO:0000313" key="4">
    <source>
        <dbReference type="Proteomes" id="UP000017548"/>
    </source>
</evidence>
<dbReference type="EMBL" id="AXZL01000004">
    <property type="protein sequence ID" value="ESE43199.1"/>
    <property type="molecule type" value="Genomic_DNA"/>
</dbReference>
<accession>A0ABN0PSP2</accession>
<evidence type="ECO:0000313" key="3">
    <source>
        <dbReference type="EMBL" id="ESE43199.1"/>
    </source>
</evidence>
<protein>
    <submittedName>
        <fullName evidence="3">Fimbrial subunit</fullName>
    </submittedName>
</protein>
<evidence type="ECO:0000259" key="2">
    <source>
        <dbReference type="Pfam" id="PF00419"/>
    </source>
</evidence>
<dbReference type="Pfam" id="PF00419">
    <property type="entry name" value="Fimbrial"/>
    <property type="match status" value="1"/>
</dbReference>
<dbReference type="SUPFAM" id="SSF49401">
    <property type="entry name" value="Bacterial adhesins"/>
    <property type="match status" value="1"/>
</dbReference>
<reference evidence="3 4" key="1">
    <citation type="journal article" date="2013" name="Genome Announc.">
        <title>Draft Genome Sequence of Shewanella decolorationis S12, a Dye-Degrading Bacterium Isolated from a Wastewater Treatment Plant.</title>
        <authorList>
            <person name="Xu M."/>
            <person name="Fang Y."/>
            <person name="Liu J."/>
            <person name="Chen X."/>
            <person name="Sun G."/>
            <person name="Guo J."/>
            <person name="Hua Z."/>
            <person name="Tu Q."/>
            <person name="Wu L."/>
            <person name="Zhou J."/>
            <person name="Liu X."/>
        </authorList>
    </citation>
    <scope>NUCLEOTIDE SEQUENCE [LARGE SCALE GENOMIC DNA]</scope>
    <source>
        <strain evidence="3 4">S12</strain>
    </source>
</reference>
<dbReference type="InterPro" id="IPR011228">
    <property type="entry name" value="UCP029766"/>
</dbReference>
<gene>
    <name evidence="3" type="ORF">SHD_0093</name>
</gene>